<organism evidence="1 2">
    <name type="scientific">Teichococcus deserti</name>
    <dbReference type="NCBI Taxonomy" id="1817963"/>
    <lineage>
        <taxon>Bacteria</taxon>
        <taxon>Pseudomonadati</taxon>
        <taxon>Pseudomonadota</taxon>
        <taxon>Alphaproteobacteria</taxon>
        <taxon>Acetobacterales</taxon>
        <taxon>Roseomonadaceae</taxon>
        <taxon>Roseomonas</taxon>
    </lineage>
</organism>
<reference evidence="1 2" key="1">
    <citation type="submission" date="2016-10" db="EMBL/GenBank/DDBJ databases">
        <title>Draft Genome sequence of Roseomonas sp. strain M3.</title>
        <authorList>
            <person name="Subhash Y."/>
            <person name="Lee S."/>
        </authorList>
    </citation>
    <scope>NUCLEOTIDE SEQUENCE [LARGE SCALE GENOMIC DNA]</scope>
    <source>
        <strain evidence="1 2">M3</strain>
    </source>
</reference>
<name>A0A1V2H9T6_9PROT</name>
<dbReference type="RefSeq" id="WP_076955377.1">
    <property type="nucleotide sequence ID" value="NZ_MLCO01000001.1"/>
</dbReference>
<dbReference type="EMBL" id="MLCO01000001">
    <property type="protein sequence ID" value="ONG59150.1"/>
    <property type="molecule type" value="Genomic_DNA"/>
</dbReference>
<keyword evidence="2" id="KW-1185">Reference proteome</keyword>
<dbReference type="AlphaFoldDB" id="A0A1V2H9T6"/>
<evidence type="ECO:0000313" key="2">
    <source>
        <dbReference type="Proteomes" id="UP000188879"/>
    </source>
</evidence>
<dbReference type="Proteomes" id="UP000188879">
    <property type="component" value="Unassembled WGS sequence"/>
</dbReference>
<dbReference type="Gene3D" id="3.40.50.300">
    <property type="entry name" value="P-loop containing nucleotide triphosphate hydrolases"/>
    <property type="match status" value="1"/>
</dbReference>
<dbReference type="SUPFAM" id="SSF52540">
    <property type="entry name" value="P-loop containing nucleoside triphosphate hydrolases"/>
    <property type="match status" value="1"/>
</dbReference>
<protein>
    <submittedName>
        <fullName evidence="1">Uncharacterized protein</fullName>
    </submittedName>
</protein>
<gene>
    <name evidence="1" type="ORF">BKE38_00305</name>
</gene>
<proteinExistence type="predicted"/>
<comment type="caution">
    <text evidence="1">The sequence shown here is derived from an EMBL/GenBank/DDBJ whole genome shotgun (WGS) entry which is preliminary data.</text>
</comment>
<dbReference type="OrthoDB" id="7202530at2"/>
<dbReference type="InterPro" id="IPR027417">
    <property type="entry name" value="P-loop_NTPase"/>
</dbReference>
<accession>A0A1V2H9T6</accession>
<sequence length="119" mass="12663">MKASDLGAGLALCTLNLSRTNGPVLWISAHAEDVWAPGLHALGLRADRLLQASYRQLADGLWTMEEALRSPASGAAVLQTDRLDMTASRRLQLAAEGSTRVGLLLRNFAEHGPSSAASR</sequence>
<evidence type="ECO:0000313" key="1">
    <source>
        <dbReference type="EMBL" id="ONG59150.1"/>
    </source>
</evidence>